<dbReference type="EMBL" id="NBCO01000041">
    <property type="protein sequence ID" value="ORC84819.1"/>
    <property type="molecule type" value="Genomic_DNA"/>
</dbReference>
<dbReference type="OrthoDB" id="272506at2759"/>
<feature type="region of interest" description="Disordered" evidence="1">
    <location>
        <begin position="215"/>
        <end position="276"/>
    </location>
</feature>
<evidence type="ECO:0000256" key="1">
    <source>
        <dbReference type="SAM" id="MobiDB-lite"/>
    </source>
</evidence>
<feature type="compositionally biased region" description="Low complexity" evidence="1">
    <location>
        <begin position="342"/>
        <end position="355"/>
    </location>
</feature>
<dbReference type="PANTHER" id="PTHR16148:SF14">
    <property type="entry name" value="MYND-TYPE DOMAIN-CONTAINING PROTEIN"/>
    <property type="match status" value="1"/>
</dbReference>
<feature type="region of interest" description="Disordered" evidence="1">
    <location>
        <begin position="299"/>
        <end position="318"/>
    </location>
</feature>
<feature type="region of interest" description="Disordered" evidence="1">
    <location>
        <begin position="342"/>
        <end position="388"/>
    </location>
</feature>
<dbReference type="AlphaFoldDB" id="A0A1X0NKY3"/>
<evidence type="ECO:0000313" key="3">
    <source>
        <dbReference type="EMBL" id="ORC84819.1"/>
    </source>
</evidence>
<reference evidence="3 4" key="1">
    <citation type="submission" date="2017-03" db="EMBL/GenBank/DDBJ databases">
        <title>An alternative strategy for trypanosome survival in the mammalian bloodstream revealed through genome and transcriptome analysis of the ubiquitous bovine parasite Trypanosoma (Megatrypanum) theileri.</title>
        <authorList>
            <person name="Kelly S."/>
            <person name="Ivens A."/>
            <person name="Mott A."/>
            <person name="O'Neill E."/>
            <person name="Emms D."/>
            <person name="Macleod O."/>
            <person name="Voorheis P."/>
            <person name="Matthews J."/>
            <person name="Matthews K."/>
            <person name="Carrington M."/>
        </authorList>
    </citation>
    <scope>NUCLEOTIDE SEQUENCE [LARGE SCALE GENOMIC DNA]</scope>
    <source>
        <strain evidence="3">Edinburgh</strain>
    </source>
</reference>
<dbReference type="SUPFAM" id="SSF54928">
    <property type="entry name" value="RNA-binding domain, RBD"/>
    <property type="match status" value="1"/>
</dbReference>
<comment type="caution">
    <text evidence="3">The sequence shown here is derived from an EMBL/GenBank/DDBJ whole genome shotgun (WGS) entry which is preliminary data.</text>
</comment>
<evidence type="ECO:0000313" key="4">
    <source>
        <dbReference type="Proteomes" id="UP000192257"/>
    </source>
</evidence>
<dbReference type="InterPro" id="IPR000504">
    <property type="entry name" value="RRM_dom"/>
</dbReference>
<dbReference type="VEuPathDB" id="TriTrypDB:TM35_000411890"/>
<dbReference type="InterPro" id="IPR012677">
    <property type="entry name" value="Nucleotide-bd_a/b_plait_sf"/>
</dbReference>
<dbReference type="InterPro" id="IPR035979">
    <property type="entry name" value="RBD_domain_sf"/>
</dbReference>
<evidence type="ECO:0000259" key="2">
    <source>
        <dbReference type="Pfam" id="PF00076"/>
    </source>
</evidence>
<dbReference type="GeneID" id="39989677"/>
<dbReference type="GO" id="GO:0003723">
    <property type="term" value="F:RNA binding"/>
    <property type="evidence" value="ECO:0007669"/>
    <property type="project" value="InterPro"/>
</dbReference>
<dbReference type="STRING" id="67003.A0A1X0NKY3"/>
<feature type="domain" description="RRM" evidence="2">
    <location>
        <begin position="94"/>
        <end position="153"/>
    </location>
</feature>
<feature type="compositionally biased region" description="Low complexity" evidence="1">
    <location>
        <begin position="221"/>
        <end position="260"/>
    </location>
</feature>
<accession>A0A1X0NKY3</accession>
<feature type="compositionally biased region" description="Low complexity" evidence="1">
    <location>
        <begin position="7"/>
        <end position="38"/>
    </location>
</feature>
<gene>
    <name evidence="3" type="ORF">TM35_000411890</name>
</gene>
<keyword evidence="4" id="KW-1185">Reference proteome</keyword>
<name>A0A1X0NKY3_9TRYP</name>
<dbReference type="Proteomes" id="UP000192257">
    <property type="component" value="Unassembled WGS sequence"/>
</dbReference>
<organism evidence="3 4">
    <name type="scientific">Trypanosoma theileri</name>
    <dbReference type="NCBI Taxonomy" id="67003"/>
    <lineage>
        <taxon>Eukaryota</taxon>
        <taxon>Discoba</taxon>
        <taxon>Euglenozoa</taxon>
        <taxon>Kinetoplastea</taxon>
        <taxon>Metakinetoplastina</taxon>
        <taxon>Trypanosomatida</taxon>
        <taxon>Trypanosomatidae</taxon>
        <taxon>Trypanosoma</taxon>
    </lineage>
</organism>
<dbReference type="Gene3D" id="3.30.70.330">
    <property type="match status" value="1"/>
</dbReference>
<dbReference type="RefSeq" id="XP_028878885.1">
    <property type="nucleotide sequence ID" value="XM_029029897.1"/>
</dbReference>
<sequence>MGRRSRPSPAHSPSPSTSPFAHNNNNNNNNYNYHYNNNNHHHNNNGGGEEEILPPASQQDEHRQHHAYKSLPKSTRQRLVASDASLLARTVHLRFLPTSMRQGDLAALCGECGVYTRVRLCGSAAGGAQHWVYGFVEFADRRGAAAMLRRSGAELPNGAGRPPLRLKCTAAKQAIVDRVFHDADEAAGIACIFGTGSFAHRTLKEAVDSYHNLKRKEGAARSNSSGSNHNNHNNHNHSSSNRSNSNSNNNNNNNNRSGSSGNNGNGNNGNGKYHIPAPRHLVEKQNEMRALHELLPKQQEPHRGEDEQEAEGPQQQQQHNHYSYNHSYYYQEQASLSPSLPLPHLQQQQQQQQQQHYMGYHSISGSNSDDESAGITPVLHVSGTNNNPPLTNEGTCNNITPIFFNQSSSQTHVVGNCNRESYNDDILSLQDEHIPTPIKLSYTALSVGVNGYSLSPSSSSSTTAAAVTTTAAGAGAVGTVSQMYLLDRAKALVLTVMRCAQRYITTGEQFYDAIGALRRILTVVDPQVDKMGYVLEATSVTQIEEMVQKQQLIQLRLVTHLLTFMLYACKGNIEEALSSIHNVVTYCNMIPCTHLQRPNLSSSSSKLPPSPLLTSSYMLRVKEQGNHQPHQPYHNNNNKVNDTLMVERATMVSVEGNAVEELHYTQETAMMEGSRQDEEMICTVNPLCQGFDFLSVVNMNEEDEQEAAVFNAAMGVLPTDDQEEDANDNVQNLKEELQQQQLLHECVYHCNVQLHTYVLNVLLTIGLTMETTHPVVARCVYVLIARRAKEVFGVVLQQLEEMLMEGGVHHLREILFPQLLNDSEFLTDFFQSFDVQTAAVGDHHFWRMLPPLHMIQVFQSPEM</sequence>
<protein>
    <submittedName>
        <fullName evidence="3">RNA-binding protein</fullName>
    </submittedName>
</protein>
<proteinExistence type="predicted"/>
<dbReference type="Pfam" id="PF00076">
    <property type="entry name" value="RRM_1"/>
    <property type="match status" value="1"/>
</dbReference>
<feature type="region of interest" description="Disordered" evidence="1">
    <location>
        <begin position="1"/>
        <end position="75"/>
    </location>
</feature>
<dbReference type="PANTHER" id="PTHR16148">
    <property type="entry name" value="NF-KAPPA-B-REPRESSING FACTOR-RELATED"/>
    <property type="match status" value="1"/>
</dbReference>